<dbReference type="STRING" id="1123397.SAMN05660831_01051"/>
<dbReference type="AlphaFoldDB" id="A0A1I1QK22"/>
<dbReference type="OrthoDB" id="5973611at2"/>
<evidence type="ECO:0000313" key="2">
    <source>
        <dbReference type="EMBL" id="SFD18460.1"/>
    </source>
</evidence>
<protein>
    <recommendedName>
        <fullName evidence="4">Peptidase S1</fullName>
    </recommendedName>
</protein>
<keyword evidence="3" id="KW-1185">Reference proteome</keyword>
<dbReference type="Gene3D" id="2.60.120.380">
    <property type="match status" value="1"/>
</dbReference>
<reference evidence="2 3" key="1">
    <citation type="submission" date="2016-10" db="EMBL/GenBank/DDBJ databases">
        <authorList>
            <person name="de Groot N.N."/>
        </authorList>
    </citation>
    <scope>NUCLEOTIDE SEQUENCE [LARGE SCALE GENOMIC DNA]</scope>
    <source>
        <strain evidence="2 3">HL3</strain>
    </source>
</reference>
<dbReference type="Proteomes" id="UP000198611">
    <property type="component" value="Unassembled WGS sequence"/>
</dbReference>
<dbReference type="EMBL" id="FOMJ01000002">
    <property type="protein sequence ID" value="SFD18460.1"/>
    <property type="molecule type" value="Genomic_DNA"/>
</dbReference>
<feature type="signal peptide" evidence="1">
    <location>
        <begin position="1"/>
        <end position="28"/>
    </location>
</feature>
<proteinExistence type="predicted"/>
<accession>A0A1I1QK22</accession>
<sequence length="171" mass="18082">MSLETRTFTLAALVSSGLLLGTGGAALAAKGGDASQQPNWMGTPLYETVELTSGFDDDPYTVDLDAGGDGSVDESLAPGCAGNINLEKPDVDLNYESGDYPLFITVNSSADTTLVVYGPEGRWYCNDDFGSSDPMVVFHNPQSGNYNIWVGVYEGSSNPDATLTFTEINPM</sequence>
<organism evidence="2 3">
    <name type="scientific">Thiohalospira halophila DSM 15071</name>
    <dbReference type="NCBI Taxonomy" id="1123397"/>
    <lineage>
        <taxon>Bacteria</taxon>
        <taxon>Pseudomonadati</taxon>
        <taxon>Pseudomonadota</taxon>
        <taxon>Gammaproteobacteria</taxon>
        <taxon>Thiohalospirales</taxon>
        <taxon>Thiohalospiraceae</taxon>
        <taxon>Thiohalospira</taxon>
    </lineage>
</organism>
<evidence type="ECO:0008006" key="4">
    <source>
        <dbReference type="Google" id="ProtNLM"/>
    </source>
</evidence>
<evidence type="ECO:0000256" key="1">
    <source>
        <dbReference type="SAM" id="SignalP"/>
    </source>
</evidence>
<evidence type="ECO:0000313" key="3">
    <source>
        <dbReference type="Proteomes" id="UP000198611"/>
    </source>
</evidence>
<name>A0A1I1QK22_9GAMM</name>
<gene>
    <name evidence="2" type="ORF">SAMN05660831_01051</name>
</gene>
<feature type="chain" id="PRO_5011721571" description="Peptidase S1" evidence="1">
    <location>
        <begin position="29"/>
        <end position="171"/>
    </location>
</feature>
<dbReference type="RefSeq" id="WP_093427700.1">
    <property type="nucleotide sequence ID" value="NZ_FOMJ01000002.1"/>
</dbReference>
<keyword evidence="1" id="KW-0732">Signal</keyword>